<dbReference type="Pfam" id="PF19054">
    <property type="entry name" value="DUF5753"/>
    <property type="match status" value="1"/>
</dbReference>
<comment type="caution">
    <text evidence="2">The sequence shown here is derived from an EMBL/GenBank/DDBJ whole genome shotgun (WGS) entry which is preliminary data.</text>
</comment>
<evidence type="ECO:0000259" key="1">
    <source>
        <dbReference type="SMART" id="SM00530"/>
    </source>
</evidence>
<feature type="domain" description="HTH cro/C1-type" evidence="1">
    <location>
        <begin position="79"/>
        <end position="134"/>
    </location>
</feature>
<proteinExistence type="predicted"/>
<name>A0ABN1YWX5_9ACTN</name>
<dbReference type="SUPFAM" id="SSF47413">
    <property type="entry name" value="lambda repressor-like DNA-binding domains"/>
    <property type="match status" value="1"/>
</dbReference>
<dbReference type="InterPro" id="IPR043917">
    <property type="entry name" value="DUF5753"/>
</dbReference>
<evidence type="ECO:0000313" key="2">
    <source>
        <dbReference type="EMBL" id="GAA1424478.1"/>
    </source>
</evidence>
<dbReference type="CDD" id="cd00093">
    <property type="entry name" value="HTH_XRE"/>
    <property type="match status" value="1"/>
</dbReference>
<dbReference type="SMART" id="SM00530">
    <property type="entry name" value="HTH_XRE"/>
    <property type="match status" value="1"/>
</dbReference>
<organism evidence="2 3">
    <name type="scientific">Streptomyces thermospinosisporus</name>
    <dbReference type="NCBI Taxonomy" id="161482"/>
    <lineage>
        <taxon>Bacteria</taxon>
        <taxon>Bacillati</taxon>
        <taxon>Actinomycetota</taxon>
        <taxon>Actinomycetes</taxon>
        <taxon>Kitasatosporales</taxon>
        <taxon>Streptomycetaceae</taxon>
        <taxon>Streptomyces</taxon>
    </lineage>
</organism>
<accession>A0ABN1YWX5</accession>
<gene>
    <name evidence="2" type="ORF">GCM10009601_29290</name>
</gene>
<dbReference type="InterPro" id="IPR001387">
    <property type="entry name" value="Cro/C1-type_HTH"/>
</dbReference>
<dbReference type="Gene3D" id="1.10.260.40">
    <property type="entry name" value="lambda repressor-like DNA-binding domains"/>
    <property type="match status" value="1"/>
</dbReference>
<sequence length="332" mass="37117">MLRYVELPSRTCPALSGLSARLLRAGRDSTAQHYGGARMSVNGEAVRVRTETDQTDEPGWEVDPDDAWALAVVATVGRQLRLRREAAGMRVGEFAAAVGYGEDLVYKIEAGKRIPRPEYLDTADEVLGARGLVAAMKEDVKKVRYPKKVRDLAQMEARAVELQLYDPLNIHGLLQTPDYARGLLLMRRPAYSAEEVERFISARVARKAVFERDPAPELSFVLEEWTLRRPLGGRTRLRQQLEHLLELGQLRNVELQVMPTDREEHAGLAGGIEVLKFEDGSMVGRSPAVANGRPVSEPRQLRILELRYGIIRAQALTPRESASFIEQLLGET</sequence>
<keyword evidence="3" id="KW-1185">Reference proteome</keyword>
<dbReference type="InterPro" id="IPR010982">
    <property type="entry name" value="Lambda_DNA-bd_dom_sf"/>
</dbReference>
<dbReference type="Pfam" id="PF13560">
    <property type="entry name" value="HTH_31"/>
    <property type="match status" value="1"/>
</dbReference>
<dbReference type="EMBL" id="BAAAIZ010000039">
    <property type="protein sequence ID" value="GAA1424478.1"/>
    <property type="molecule type" value="Genomic_DNA"/>
</dbReference>
<dbReference type="Proteomes" id="UP001500973">
    <property type="component" value="Unassembled WGS sequence"/>
</dbReference>
<reference evidence="2 3" key="1">
    <citation type="journal article" date="2019" name="Int. J. Syst. Evol. Microbiol.">
        <title>The Global Catalogue of Microorganisms (GCM) 10K type strain sequencing project: providing services to taxonomists for standard genome sequencing and annotation.</title>
        <authorList>
            <consortium name="The Broad Institute Genomics Platform"/>
            <consortium name="The Broad Institute Genome Sequencing Center for Infectious Disease"/>
            <person name="Wu L."/>
            <person name="Ma J."/>
        </authorList>
    </citation>
    <scope>NUCLEOTIDE SEQUENCE [LARGE SCALE GENOMIC DNA]</scope>
    <source>
        <strain evidence="2 3">JCM 11756</strain>
    </source>
</reference>
<protein>
    <submittedName>
        <fullName evidence="2">Helix-turn-helix transcriptional regulator</fullName>
    </submittedName>
</protein>
<evidence type="ECO:0000313" key="3">
    <source>
        <dbReference type="Proteomes" id="UP001500973"/>
    </source>
</evidence>